<dbReference type="EMBL" id="KQ964543">
    <property type="protein sequence ID" value="KXN69223.1"/>
    <property type="molecule type" value="Genomic_DNA"/>
</dbReference>
<proteinExistence type="predicted"/>
<name>A0A137P2H1_CONC2</name>
<reference evidence="1 2" key="1">
    <citation type="journal article" date="2015" name="Genome Biol. Evol.">
        <title>Phylogenomic analyses indicate that early fungi evolved digesting cell walls of algal ancestors of land plants.</title>
        <authorList>
            <person name="Chang Y."/>
            <person name="Wang S."/>
            <person name="Sekimoto S."/>
            <person name="Aerts A.L."/>
            <person name="Choi C."/>
            <person name="Clum A."/>
            <person name="LaButti K.M."/>
            <person name="Lindquist E.A."/>
            <person name="Yee Ngan C."/>
            <person name="Ohm R.A."/>
            <person name="Salamov A.A."/>
            <person name="Grigoriev I.V."/>
            <person name="Spatafora J.W."/>
            <person name="Berbee M.L."/>
        </authorList>
    </citation>
    <scope>NUCLEOTIDE SEQUENCE [LARGE SCALE GENOMIC DNA]</scope>
    <source>
        <strain evidence="1 2">NRRL 28638</strain>
    </source>
</reference>
<sequence length="367" mass="41843">MDDAINNLINENPDISLNELARLTDTSNAFVSRRLKYMNCDHGRLNQLKAEFQILSPKPPSIQKKFTDEFLINLINENPNLSTYRLAALANCSRSTILTRLRQINSSEERVRYNKKNFRNSATKFTDELLISLINDNPDLNMKKLGELTDTTASTISLRLKQINSSRSDNCKITLQKPHPKARESTKKFTDEFLIKLVNENPDLNLKELAKLADTTPQCITKRLSQINHEGERVKYTSKSRGGATKFTDEFLIDLIDKNPGLNMKELAELSNTSPKTISRRLQQINNSREDDCKITLIKINSEPKERTKKFTDEFLINLINENPGLSMKEYGLLSGTSNATISRRLKQINSKGKVVNYTKNSCKQNV</sequence>
<dbReference type="AlphaFoldDB" id="A0A137P2H1"/>
<protein>
    <recommendedName>
        <fullName evidence="3">Helix-turn-helix type 11 domain-containing protein</fullName>
    </recommendedName>
</protein>
<evidence type="ECO:0000313" key="1">
    <source>
        <dbReference type="EMBL" id="KXN69223.1"/>
    </source>
</evidence>
<accession>A0A137P2H1</accession>
<gene>
    <name evidence="1" type="ORF">CONCODRAFT_79429</name>
</gene>
<dbReference type="Proteomes" id="UP000070444">
    <property type="component" value="Unassembled WGS sequence"/>
</dbReference>
<dbReference type="Pfam" id="PF13412">
    <property type="entry name" value="HTH_24"/>
    <property type="match status" value="1"/>
</dbReference>
<evidence type="ECO:0000313" key="2">
    <source>
        <dbReference type="Proteomes" id="UP000070444"/>
    </source>
</evidence>
<organism evidence="1 2">
    <name type="scientific">Conidiobolus coronatus (strain ATCC 28846 / CBS 209.66 / NRRL 28638)</name>
    <name type="common">Delacroixia coronata</name>
    <dbReference type="NCBI Taxonomy" id="796925"/>
    <lineage>
        <taxon>Eukaryota</taxon>
        <taxon>Fungi</taxon>
        <taxon>Fungi incertae sedis</taxon>
        <taxon>Zoopagomycota</taxon>
        <taxon>Entomophthoromycotina</taxon>
        <taxon>Entomophthoromycetes</taxon>
        <taxon>Entomophthorales</taxon>
        <taxon>Ancylistaceae</taxon>
        <taxon>Conidiobolus</taxon>
    </lineage>
</organism>
<dbReference type="Gene3D" id="1.10.10.10">
    <property type="entry name" value="Winged helix-like DNA-binding domain superfamily/Winged helix DNA-binding domain"/>
    <property type="match status" value="4"/>
</dbReference>
<keyword evidence="2" id="KW-1185">Reference proteome</keyword>
<dbReference type="InterPro" id="IPR036388">
    <property type="entry name" value="WH-like_DNA-bd_sf"/>
</dbReference>
<evidence type="ECO:0008006" key="3">
    <source>
        <dbReference type="Google" id="ProtNLM"/>
    </source>
</evidence>